<accession>A0ABS4PSL2</accession>
<reference evidence="1 2" key="1">
    <citation type="submission" date="2021-03" db="EMBL/GenBank/DDBJ databases">
        <title>Sequencing the genomes of 1000 actinobacteria strains.</title>
        <authorList>
            <person name="Klenk H.-P."/>
        </authorList>
    </citation>
    <scope>NUCLEOTIDE SEQUENCE [LARGE SCALE GENOMIC DNA]</scope>
    <source>
        <strain evidence="1 2">DSM 45510</strain>
    </source>
</reference>
<comment type="caution">
    <text evidence="1">The sequence shown here is derived from an EMBL/GenBank/DDBJ whole genome shotgun (WGS) entry which is preliminary data.</text>
</comment>
<sequence>MLDWLSGLDEQALTNVLTQRPLLLEPPRPRRLEDIAARLW</sequence>
<keyword evidence="2" id="KW-1185">Reference proteome</keyword>
<dbReference type="Proteomes" id="UP000741013">
    <property type="component" value="Unassembled WGS sequence"/>
</dbReference>
<organism evidence="1 2">
    <name type="scientific">Amycolatopsis magusensis</name>
    <dbReference type="NCBI Taxonomy" id="882444"/>
    <lineage>
        <taxon>Bacteria</taxon>
        <taxon>Bacillati</taxon>
        <taxon>Actinomycetota</taxon>
        <taxon>Actinomycetes</taxon>
        <taxon>Pseudonocardiales</taxon>
        <taxon>Pseudonocardiaceae</taxon>
        <taxon>Amycolatopsis</taxon>
    </lineage>
</organism>
<name>A0ABS4PSL2_9PSEU</name>
<evidence type="ECO:0000313" key="2">
    <source>
        <dbReference type="Proteomes" id="UP000741013"/>
    </source>
</evidence>
<dbReference type="RefSeq" id="WP_281068323.1">
    <property type="nucleotide sequence ID" value="NZ_JAGGMS010000001.1"/>
</dbReference>
<evidence type="ECO:0000313" key="1">
    <source>
        <dbReference type="EMBL" id="MBP2182414.1"/>
    </source>
</evidence>
<gene>
    <name evidence="1" type="ORF">JOM49_003940</name>
</gene>
<dbReference type="EMBL" id="JAGGMS010000001">
    <property type="protein sequence ID" value="MBP2182414.1"/>
    <property type="molecule type" value="Genomic_DNA"/>
</dbReference>
<proteinExistence type="predicted"/>
<protein>
    <submittedName>
        <fullName evidence="1">Uncharacterized protein</fullName>
    </submittedName>
</protein>